<protein>
    <submittedName>
        <fullName evidence="1">Uncharacterized protein</fullName>
    </submittedName>
</protein>
<sequence length="122" mass="13655">MRIHKIAMVHRNNHLLSAPVSNTPFVSRLQATGHRRCYHSIVNPSCDIGPTSTFPFASGVWLCDNARAFREHHWLVMKRDLHCLTLGYVSVFDEPASSQLALQMHCLTSKAVPDICTVIGSE</sequence>
<reference evidence="2" key="1">
    <citation type="journal article" date="2015" name="Nat. Genet.">
        <title>The genome and transcriptome of the zoonotic hookworm Ancylostoma ceylanicum identify infection-specific gene families.</title>
        <authorList>
            <person name="Schwarz E.M."/>
            <person name="Hu Y."/>
            <person name="Antoshechkin I."/>
            <person name="Miller M.M."/>
            <person name="Sternberg P.W."/>
            <person name="Aroian R.V."/>
        </authorList>
    </citation>
    <scope>NUCLEOTIDE SEQUENCE</scope>
    <source>
        <strain evidence="2">HY135</strain>
    </source>
</reference>
<accession>A0A016S283</accession>
<dbReference type="EMBL" id="JARK01001650">
    <property type="protein sequence ID" value="EYB84576.1"/>
    <property type="molecule type" value="Genomic_DNA"/>
</dbReference>
<proteinExistence type="predicted"/>
<organism evidence="1 2">
    <name type="scientific">Ancylostoma ceylanicum</name>
    <dbReference type="NCBI Taxonomy" id="53326"/>
    <lineage>
        <taxon>Eukaryota</taxon>
        <taxon>Metazoa</taxon>
        <taxon>Ecdysozoa</taxon>
        <taxon>Nematoda</taxon>
        <taxon>Chromadorea</taxon>
        <taxon>Rhabditida</taxon>
        <taxon>Rhabditina</taxon>
        <taxon>Rhabditomorpha</taxon>
        <taxon>Strongyloidea</taxon>
        <taxon>Ancylostomatidae</taxon>
        <taxon>Ancylostomatinae</taxon>
        <taxon>Ancylostoma</taxon>
    </lineage>
</organism>
<evidence type="ECO:0000313" key="2">
    <source>
        <dbReference type="Proteomes" id="UP000024635"/>
    </source>
</evidence>
<dbReference type="Proteomes" id="UP000024635">
    <property type="component" value="Unassembled WGS sequence"/>
</dbReference>
<keyword evidence="2" id="KW-1185">Reference proteome</keyword>
<comment type="caution">
    <text evidence="1">The sequence shown here is derived from an EMBL/GenBank/DDBJ whole genome shotgun (WGS) entry which is preliminary data.</text>
</comment>
<dbReference type="AlphaFoldDB" id="A0A016S283"/>
<gene>
    <name evidence="1" type="primary">Acey_s0314.g2240</name>
    <name evidence="1" type="ORF">Y032_0314g2240</name>
</gene>
<name>A0A016S283_9BILA</name>
<evidence type="ECO:0000313" key="1">
    <source>
        <dbReference type="EMBL" id="EYB84576.1"/>
    </source>
</evidence>